<protein>
    <submittedName>
        <fullName evidence="3">Tetratricopeptide repeat protein</fullName>
    </submittedName>
</protein>
<comment type="caution">
    <text evidence="3">The sequence shown here is derived from an EMBL/GenBank/DDBJ whole genome shotgun (WGS) entry which is preliminary data.</text>
</comment>
<gene>
    <name evidence="3" type="ORF">WG622_12320</name>
</gene>
<evidence type="ECO:0000313" key="3">
    <source>
        <dbReference type="EMBL" id="MEJ5219032.1"/>
    </source>
</evidence>
<evidence type="ECO:0000256" key="2">
    <source>
        <dbReference type="SAM" id="SignalP"/>
    </source>
</evidence>
<dbReference type="SUPFAM" id="SSF48452">
    <property type="entry name" value="TPR-like"/>
    <property type="match status" value="3"/>
</dbReference>
<dbReference type="PANTHER" id="PTHR12558:SF13">
    <property type="entry name" value="CELL DIVISION CYCLE PROTEIN 27 HOMOLOG"/>
    <property type="match status" value="1"/>
</dbReference>
<feature type="chain" id="PRO_5045255302" evidence="2">
    <location>
        <begin position="25"/>
        <end position="570"/>
    </location>
</feature>
<dbReference type="Gene3D" id="1.25.40.10">
    <property type="entry name" value="Tetratricopeptide repeat domain"/>
    <property type="match status" value="2"/>
</dbReference>
<dbReference type="SMART" id="SM00028">
    <property type="entry name" value="TPR"/>
    <property type="match status" value="8"/>
</dbReference>
<dbReference type="InterPro" id="IPR011990">
    <property type="entry name" value="TPR-like_helical_dom_sf"/>
</dbReference>
<feature type="repeat" description="TPR" evidence="1">
    <location>
        <begin position="398"/>
        <end position="431"/>
    </location>
</feature>
<dbReference type="Proteomes" id="UP001368270">
    <property type="component" value="Unassembled WGS sequence"/>
</dbReference>
<dbReference type="PANTHER" id="PTHR12558">
    <property type="entry name" value="CELL DIVISION CYCLE 16,23,27"/>
    <property type="match status" value="1"/>
</dbReference>
<feature type="repeat" description="TPR" evidence="1">
    <location>
        <begin position="467"/>
        <end position="500"/>
    </location>
</feature>
<feature type="signal peptide" evidence="2">
    <location>
        <begin position="1"/>
        <end position="24"/>
    </location>
</feature>
<sequence length="570" mass="62260">MRFTLLKSFVIATSLLVTSVPASAQGLAGSYLAGRAAASSYDYEAASIYYTRLLVANPSDPFLLESLVLANLSLGNMDKAIPIARRLDAIDDVSSQLANMALIADLSARGRFDEVMTRIQAEEGIGPLVDGLILAWAALGDGDMNATVAGFDAVAQEPGLAGFALYHKALAMASVGDFAGAEDIYSSEGALGMQLTRRGAMAQIEILSQLDRNDDGLEILDALFGKDLDPQLRQVRADLADGKRLPFTHVRSASEGIAEVFYSLADALRGEADPDYALLYTRTAEFLRPDHVDALLLSAELLEDLEQYELATQAYRSVPADHISFHAAELGRAEALRHSGRIDAAIEVLEQLARTHGDLPIVHNTLGDVFRQQQDYARAAEAYDKALSMMTDPSDGKWFTLYARGITNERLGDWPAAEADFRAALELNPDQPQVLNYLGYSLVEKRIKLDEALGMIERAVEARPDSGYIVDSLGWVLYRLGRFDEAVDPMERAAALMPVDPIVNDHLGDVYWKVGRKTEARFQWHRALSFIDEDSAPEADPDRIRQKLDVGLDAVLEAEGNDPVQVANDG</sequence>
<keyword evidence="2" id="KW-0732">Signal</keyword>
<evidence type="ECO:0000256" key="1">
    <source>
        <dbReference type="PROSITE-ProRule" id="PRU00339"/>
    </source>
</evidence>
<organism evidence="3 4">
    <name type="scientific">Cognatishimia coralii</name>
    <dbReference type="NCBI Taxonomy" id="3083254"/>
    <lineage>
        <taxon>Bacteria</taxon>
        <taxon>Pseudomonadati</taxon>
        <taxon>Pseudomonadota</taxon>
        <taxon>Alphaproteobacteria</taxon>
        <taxon>Rhodobacterales</taxon>
        <taxon>Paracoccaceae</taxon>
        <taxon>Cognatishimia</taxon>
    </lineage>
</organism>
<evidence type="ECO:0000313" key="4">
    <source>
        <dbReference type="Proteomes" id="UP001368270"/>
    </source>
</evidence>
<keyword evidence="4" id="KW-1185">Reference proteome</keyword>
<dbReference type="EMBL" id="JBBGAZ010000006">
    <property type="protein sequence ID" value="MEJ5219032.1"/>
    <property type="molecule type" value="Genomic_DNA"/>
</dbReference>
<feature type="repeat" description="TPR" evidence="1">
    <location>
        <begin position="360"/>
        <end position="393"/>
    </location>
</feature>
<dbReference type="PROSITE" id="PS50005">
    <property type="entry name" value="TPR"/>
    <property type="match status" value="3"/>
</dbReference>
<dbReference type="RefSeq" id="WP_339403859.1">
    <property type="nucleotide sequence ID" value="NZ_JBBGAZ010000006.1"/>
</dbReference>
<proteinExistence type="predicted"/>
<reference evidence="3 4" key="1">
    <citation type="submission" date="2024-03" db="EMBL/GenBank/DDBJ databases">
        <title>Cognatishimia coralii sp. nov., a marine bacterium isolated from coral surrounding seawater.</title>
        <authorList>
            <person name="Liu X."/>
            <person name="Liu S."/>
            <person name="Sun H."/>
            <person name="Zhang Y."/>
        </authorList>
    </citation>
    <scope>NUCLEOTIDE SEQUENCE [LARGE SCALE GENOMIC DNA]</scope>
    <source>
        <strain evidence="3 4">D5M38</strain>
    </source>
</reference>
<keyword evidence="1" id="KW-0802">TPR repeat</keyword>
<name>A0ABU8QHZ9_9RHOB</name>
<accession>A0ABU8QHZ9</accession>
<dbReference type="InterPro" id="IPR019734">
    <property type="entry name" value="TPR_rpt"/>
</dbReference>
<dbReference type="Pfam" id="PF13432">
    <property type="entry name" value="TPR_16"/>
    <property type="match status" value="4"/>
</dbReference>